<evidence type="ECO:0000256" key="9">
    <source>
        <dbReference type="ARBA" id="ARBA00023004"/>
    </source>
</evidence>
<keyword evidence="10 12" id="KW-0411">Iron-sulfur</keyword>
<comment type="cofactor">
    <cofactor evidence="1 12">
        <name>FAD</name>
        <dbReference type="ChEBI" id="CHEBI:57692"/>
    </cofactor>
</comment>
<dbReference type="Pfam" id="PF21162">
    <property type="entry name" value="ETFQO_UQ-bd"/>
    <property type="match status" value="1"/>
</dbReference>
<evidence type="ECO:0000256" key="12">
    <source>
        <dbReference type="RuleBase" id="RU366068"/>
    </source>
</evidence>
<evidence type="ECO:0000313" key="15">
    <source>
        <dbReference type="EMBL" id="GHD37431.1"/>
    </source>
</evidence>
<dbReference type="InterPro" id="IPR017896">
    <property type="entry name" value="4Fe4S_Fe-S-bd"/>
</dbReference>
<dbReference type="InterPro" id="IPR049398">
    <property type="entry name" value="ETF-QO/FixC_UQ-bd"/>
</dbReference>
<keyword evidence="4 12" id="KW-0285">Flavoprotein</keyword>
<evidence type="ECO:0000256" key="5">
    <source>
        <dbReference type="ARBA" id="ARBA00022723"/>
    </source>
</evidence>
<gene>
    <name evidence="15" type="primary">etfD</name>
    <name evidence="15" type="ORF">GCM10016272_25470</name>
</gene>
<comment type="caution">
    <text evidence="15">The sequence shown here is derived from an EMBL/GenBank/DDBJ whole genome shotgun (WGS) entry which is preliminary data.</text>
</comment>
<dbReference type="Gene3D" id="3.50.50.60">
    <property type="entry name" value="FAD/NAD(P)-binding domain"/>
    <property type="match status" value="1"/>
</dbReference>
<dbReference type="InterPro" id="IPR002938">
    <property type="entry name" value="FAD-bd"/>
</dbReference>
<evidence type="ECO:0000256" key="6">
    <source>
        <dbReference type="ARBA" id="ARBA00022827"/>
    </source>
</evidence>
<dbReference type="PRINTS" id="PR00420">
    <property type="entry name" value="RNGMNOXGNASE"/>
</dbReference>
<dbReference type="Gene3D" id="3.30.70.20">
    <property type="match status" value="1"/>
</dbReference>
<keyword evidence="11 12" id="KW-0830">Ubiquinone</keyword>
<accession>A0ABQ3GTH9</accession>
<evidence type="ECO:0000256" key="4">
    <source>
        <dbReference type="ARBA" id="ARBA00022630"/>
    </source>
</evidence>
<dbReference type="SUPFAM" id="SSF54373">
    <property type="entry name" value="FAD-linked reductases, C-terminal domain"/>
    <property type="match status" value="1"/>
</dbReference>
<reference evidence="16" key="1">
    <citation type="journal article" date="2019" name="Int. J. Syst. Evol. Microbiol.">
        <title>The Global Catalogue of Microorganisms (GCM) 10K type strain sequencing project: providing services to taxonomists for standard genome sequencing and annotation.</title>
        <authorList>
            <consortium name="The Broad Institute Genomics Platform"/>
            <consortium name="The Broad Institute Genome Sequencing Center for Infectious Disease"/>
            <person name="Wu L."/>
            <person name="Ma J."/>
        </authorList>
    </citation>
    <scope>NUCLEOTIDE SEQUENCE [LARGE SCALE GENOMIC DNA]</scope>
    <source>
        <strain evidence="16">KCTC 42280</strain>
    </source>
</reference>
<evidence type="ECO:0000256" key="3">
    <source>
        <dbReference type="ARBA" id="ARBA00022448"/>
    </source>
</evidence>
<dbReference type="InterPro" id="IPR007859">
    <property type="entry name" value="ETF-QO/FixX_C"/>
</dbReference>
<feature type="domain" description="4Fe-4S ferredoxin-type" evidence="14">
    <location>
        <begin position="610"/>
        <end position="639"/>
    </location>
</feature>
<evidence type="ECO:0000256" key="7">
    <source>
        <dbReference type="ARBA" id="ARBA00022982"/>
    </source>
</evidence>
<keyword evidence="6 12" id="KW-0274">FAD</keyword>
<dbReference type="Gene3D" id="3.30.9.90">
    <property type="match status" value="1"/>
</dbReference>
<feature type="compositionally biased region" description="Low complexity" evidence="13">
    <location>
        <begin position="18"/>
        <end position="52"/>
    </location>
</feature>
<dbReference type="Pfam" id="PF01494">
    <property type="entry name" value="FAD_binding_3"/>
    <property type="match status" value="1"/>
</dbReference>
<dbReference type="InterPro" id="IPR040156">
    <property type="entry name" value="ETF-QO"/>
</dbReference>
<keyword evidence="9 12" id="KW-0408">Iron</keyword>
<feature type="compositionally biased region" description="Basic and acidic residues" evidence="13">
    <location>
        <begin position="54"/>
        <end position="63"/>
    </location>
</feature>
<sequence>MQEQDNQKPVVDGDSVRTDAPVATDTAKPDTTTPESTTLTKEAPAEEVAVETADLDKAETNETATEKAIETVAMDKEPAEKVAVEKTPEPVVELVAAEPEIERESMEFDVIIVGGGPAGLSAAIRLRQLAIKAGNDEFMVCVVEKGSEFGAHTLSGAVIEPRALNELIPDWKEKGAPLNVPATEDRFYYLNSATRSTKVPDPLIPAPMHNDGNYIVSLGNVVRWLAVQAEELEVMMFPGFPADDILYNDDGSVRGILTGDMGVAANGEAKPSFEPGYELLAKYTIFAEGSRGHLGKRLISRFDLDKDSDPQHYGIGLKELWEVVPEKHEQGVVMHGLGWPLTETGSTGGWWLYFDENNQVSFGLVADLSYHNPYMSPFDEMQRLKTHPVIKNVLEGGKRISYGARALTKGGLNSLPKFTFPGGVLVGDDAGFLNPAKIKGTHTSMKSGMLAAEAIFEALQADRQHDEVIAYTTMYKESWLYKDNYESRNFSPAIHRMGLFMGGAFTFIEHNLLKGKMPFTLHDNLPDYDQLERANHAYQPTYLKPDGKLIFDKLSSVFISNTNHTEDQPTHLKLTDQTVPISINLPLYAEPARLYCPAGVYEVVKDAEGAKFVINAQNCVHCKTCDIKDPSQNITWVTPEGGGGPNYPNM</sequence>
<protein>
    <recommendedName>
        <fullName evidence="12">Electron transfer flavoprotein-ubiquinone oxidoreductase</fullName>
        <shortName evidence="12">ETF-QO</shortName>
        <ecNumber evidence="12">1.5.5.1</ecNumber>
    </recommendedName>
</protein>
<keyword evidence="5 12" id="KW-0479">Metal-binding</keyword>
<evidence type="ECO:0000256" key="8">
    <source>
        <dbReference type="ARBA" id="ARBA00023002"/>
    </source>
</evidence>
<keyword evidence="7 12" id="KW-0249">Electron transport</keyword>
<dbReference type="EMBL" id="BMZR01000008">
    <property type="protein sequence ID" value="GHD37431.1"/>
    <property type="molecule type" value="Genomic_DNA"/>
</dbReference>
<evidence type="ECO:0000256" key="11">
    <source>
        <dbReference type="ARBA" id="ARBA00023075"/>
    </source>
</evidence>
<dbReference type="Proteomes" id="UP000610203">
    <property type="component" value="Unassembled WGS sequence"/>
</dbReference>
<organism evidence="15 16">
    <name type="scientific">Psychrobacter glaciei</name>
    <dbReference type="NCBI Taxonomy" id="619771"/>
    <lineage>
        <taxon>Bacteria</taxon>
        <taxon>Pseudomonadati</taxon>
        <taxon>Pseudomonadota</taxon>
        <taxon>Gammaproteobacteria</taxon>
        <taxon>Moraxellales</taxon>
        <taxon>Moraxellaceae</taxon>
        <taxon>Psychrobacter</taxon>
    </lineage>
</organism>
<comment type="function">
    <text evidence="2 12">Accepts electrons from ETF and reduces ubiquinone.</text>
</comment>
<evidence type="ECO:0000256" key="1">
    <source>
        <dbReference type="ARBA" id="ARBA00001974"/>
    </source>
</evidence>
<feature type="region of interest" description="Disordered" evidence="13">
    <location>
        <begin position="1"/>
        <end position="63"/>
    </location>
</feature>
<keyword evidence="8 12" id="KW-0560">Oxidoreductase</keyword>
<dbReference type="PANTHER" id="PTHR10617:SF107">
    <property type="entry name" value="ELECTRON TRANSFER FLAVOPROTEIN-UBIQUINONE OXIDOREDUCTASE, MITOCHONDRIAL"/>
    <property type="match status" value="1"/>
</dbReference>
<evidence type="ECO:0000259" key="14">
    <source>
        <dbReference type="PROSITE" id="PS51379"/>
    </source>
</evidence>
<evidence type="ECO:0000256" key="13">
    <source>
        <dbReference type="SAM" id="MobiDB-lite"/>
    </source>
</evidence>
<dbReference type="EC" id="1.5.5.1" evidence="12"/>
<keyword evidence="3 12" id="KW-0813">Transport</keyword>
<comment type="catalytic activity">
    <reaction evidence="12">
        <text>a ubiquinone + reduced [electron-transfer flavoprotein] = a ubiquinol + oxidized [electron-transfer flavoprotein] + H(+)</text>
        <dbReference type="Rhea" id="RHEA:24052"/>
        <dbReference type="Rhea" id="RHEA-COMP:9565"/>
        <dbReference type="Rhea" id="RHEA-COMP:9566"/>
        <dbReference type="Rhea" id="RHEA-COMP:10685"/>
        <dbReference type="Rhea" id="RHEA-COMP:10686"/>
        <dbReference type="ChEBI" id="CHEBI:15378"/>
        <dbReference type="ChEBI" id="CHEBI:16389"/>
        <dbReference type="ChEBI" id="CHEBI:17976"/>
        <dbReference type="ChEBI" id="CHEBI:57692"/>
        <dbReference type="ChEBI" id="CHEBI:58307"/>
        <dbReference type="EC" id="1.5.5.1"/>
    </reaction>
</comment>
<evidence type="ECO:0000256" key="2">
    <source>
        <dbReference type="ARBA" id="ARBA00002819"/>
    </source>
</evidence>
<comment type="cofactor">
    <cofactor evidence="12">
        <name>[4Fe-4S] cluster</name>
        <dbReference type="ChEBI" id="CHEBI:49883"/>
    </cofactor>
    <text evidence="12">Binds 1 [4Fe-4S] cluster.</text>
</comment>
<dbReference type="PROSITE" id="PS51379">
    <property type="entry name" value="4FE4S_FER_2"/>
    <property type="match status" value="1"/>
</dbReference>
<dbReference type="InterPro" id="IPR036188">
    <property type="entry name" value="FAD/NAD-bd_sf"/>
</dbReference>
<evidence type="ECO:0000256" key="10">
    <source>
        <dbReference type="ARBA" id="ARBA00023014"/>
    </source>
</evidence>
<dbReference type="SUPFAM" id="SSF51905">
    <property type="entry name" value="FAD/NAD(P)-binding domain"/>
    <property type="match status" value="1"/>
</dbReference>
<dbReference type="PANTHER" id="PTHR10617">
    <property type="entry name" value="ELECTRON TRANSFER FLAVOPROTEIN-UBIQUINONE OXIDOREDUCTASE"/>
    <property type="match status" value="1"/>
</dbReference>
<evidence type="ECO:0000313" key="16">
    <source>
        <dbReference type="Proteomes" id="UP000610203"/>
    </source>
</evidence>
<name>A0ABQ3GTH9_9GAMM</name>
<proteinExistence type="predicted"/>
<keyword evidence="16" id="KW-1185">Reference proteome</keyword>
<dbReference type="Pfam" id="PF05187">
    <property type="entry name" value="Fer4_ETF_QO"/>
    <property type="match status" value="1"/>
</dbReference>
<dbReference type="SUPFAM" id="SSF54862">
    <property type="entry name" value="4Fe-4S ferredoxins"/>
    <property type="match status" value="1"/>
</dbReference>